<dbReference type="CDD" id="cd11065">
    <property type="entry name" value="CYP64-like"/>
    <property type="match status" value="1"/>
</dbReference>
<evidence type="ECO:0000313" key="10">
    <source>
        <dbReference type="Proteomes" id="UP000002668"/>
    </source>
</evidence>
<comment type="cofactor">
    <cofactor evidence="6">
        <name>heme</name>
        <dbReference type="ChEBI" id="CHEBI:30413"/>
    </cofactor>
</comment>
<dbReference type="eggNOG" id="KOG0156">
    <property type="taxonomic scope" value="Eukaryota"/>
</dbReference>
<evidence type="ECO:0000256" key="6">
    <source>
        <dbReference type="PIRSR" id="PIRSR602401-1"/>
    </source>
</evidence>
<keyword evidence="3 7" id="KW-0560">Oxidoreductase</keyword>
<evidence type="ECO:0000256" key="8">
    <source>
        <dbReference type="SAM" id="Phobius"/>
    </source>
</evidence>
<dbReference type="InterPro" id="IPR002401">
    <property type="entry name" value="Cyt_P450_E_grp-I"/>
</dbReference>
<dbReference type="InterPro" id="IPR001128">
    <property type="entry name" value="Cyt_P450"/>
</dbReference>
<dbReference type="EMBL" id="FP929139">
    <property type="protein sequence ID" value="CBY01605.1"/>
    <property type="molecule type" value="Genomic_DNA"/>
</dbReference>
<keyword evidence="10" id="KW-1185">Reference proteome</keyword>
<dbReference type="VEuPathDB" id="FungiDB:LEMA_P003920.1"/>
<dbReference type="GO" id="GO:0016705">
    <property type="term" value="F:oxidoreductase activity, acting on paired donors, with incorporation or reduction of molecular oxygen"/>
    <property type="evidence" value="ECO:0007669"/>
    <property type="project" value="InterPro"/>
</dbReference>
<dbReference type="InterPro" id="IPR036396">
    <property type="entry name" value="Cyt_P450_sf"/>
</dbReference>
<dbReference type="PANTHER" id="PTHR46300:SF2">
    <property type="entry name" value="CYTOCHROME P450 MONOOXYGENASE ALNH-RELATED"/>
    <property type="match status" value="1"/>
</dbReference>
<keyword evidence="8" id="KW-1133">Transmembrane helix</keyword>
<dbReference type="Gene3D" id="1.10.630.10">
    <property type="entry name" value="Cytochrome P450"/>
    <property type="match status" value="1"/>
</dbReference>
<dbReference type="GO" id="GO:0004497">
    <property type="term" value="F:monooxygenase activity"/>
    <property type="evidence" value="ECO:0007669"/>
    <property type="project" value="UniProtKB-KW"/>
</dbReference>
<keyword evidence="5 7" id="KW-0503">Monooxygenase</keyword>
<reference evidence="10" key="1">
    <citation type="journal article" date="2011" name="Nat. Commun.">
        <title>Effector diversification within compartments of the Leptosphaeria maculans genome affected by Repeat-Induced Point mutations.</title>
        <authorList>
            <person name="Rouxel T."/>
            <person name="Grandaubert J."/>
            <person name="Hane J.K."/>
            <person name="Hoede C."/>
            <person name="van de Wouw A.P."/>
            <person name="Couloux A."/>
            <person name="Dominguez V."/>
            <person name="Anthouard V."/>
            <person name="Bally P."/>
            <person name="Bourras S."/>
            <person name="Cozijnsen A.J."/>
            <person name="Ciuffetti L.M."/>
            <person name="Degrave A."/>
            <person name="Dilmaghani A."/>
            <person name="Duret L."/>
            <person name="Fudal I."/>
            <person name="Goodwin S.B."/>
            <person name="Gout L."/>
            <person name="Glaser N."/>
            <person name="Linglin J."/>
            <person name="Kema G.H.J."/>
            <person name="Lapalu N."/>
            <person name="Lawrence C.B."/>
            <person name="May K."/>
            <person name="Meyer M."/>
            <person name="Ollivier B."/>
            <person name="Poulain J."/>
            <person name="Schoch C.L."/>
            <person name="Simon A."/>
            <person name="Spatafora J.W."/>
            <person name="Stachowiak A."/>
            <person name="Turgeon B.G."/>
            <person name="Tyler B.M."/>
            <person name="Vincent D."/>
            <person name="Weissenbach J."/>
            <person name="Amselem J."/>
            <person name="Quesneville H."/>
            <person name="Oliver R.P."/>
            <person name="Wincker P."/>
            <person name="Balesdent M.-H."/>
            <person name="Howlett B.J."/>
        </authorList>
    </citation>
    <scope>NUCLEOTIDE SEQUENCE [LARGE SCALE GENOMIC DNA]</scope>
    <source>
        <strain evidence="10">JN3 / isolate v23.1.3 / race Av1-4-5-6-7-8</strain>
    </source>
</reference>
<gene>
    <name evidence="9" type="ORF">LEMA_P003920.1</name>
</gene>
<dbReference type="PRINTS" id="PR00385">
    <property type="entry name" value="P450"/>
</dbReference>
<keyword evidence="8" id="KW-0472">Membrane</keyword>
<dbReference type="OMA" id="FTDLFCA"/>
<keyword evidence="4 6" id="KW-0408">Iron</keyword>
<dbReference type="PRINTS" id="PR00463">
    <property type="entry name" value="EP450I"/>
</dbReference>
<dbReference type="InterPro" id="IPR017972">
    <property type="entry name" value="Cyt_P450_CS"/>
</dbReference>
<proteinExistence type="inferred from homology"/>
<evidence type="ECO:0000256" key="3">
    <source>
        <dbReference type="ARBA" id="ARBA00023002"/>
    </source>
</evidence>
<evidence type="ECO:0000256" key="5">
    <source>
        <dbReference type="ARBA" id="ARBA00023033"/>
    </source>
</evidence>
<dbReference type="PANTHER" id="PTHR46300">
    <property type="entry name" value="P450, PUTATIVE (EUROFUNG)-RELATED-RELATED"/>
    <property type="match status" value="1"/>
</dbReference>
<dbReference type="STRING" id="985895.E5AEG6"/>
<protein>
    <submittedName>
        <fullName evidence="9">Similar to Cytochrome P450 oxidoreductase</fullName>
    </submittedName>
</protein>
<dbReference type="PROSITE" id="PS00086">
    <property type="entry name" value="CYTOCHROME_P450"/>
    <property type="match status" value="1"/>
</dbReference>
<evidence type="ECO:0000313" key="9">
    <source>
        <dbReference type="EMBL" id="CBY01605.1"/>
    </source>
</evidence>
<accession>E5AEG6</accession>
<dbReference type="GO" id="GO:0020037">
    <property type="term" value="F:heme binding"/>
    <property type="evidence" value="ECO:0007669"/>
    <property type="project" value="InterPro"/>
</dbReference>
<feature type="transmembrane region" description="Helical" evidence="8">
    <location>
        <begin position="6"/>
        <end position="24"/>
    </location>
</feature>
<dbReference type="SUPFAM" id="SSF48264">
    <property type="entry name" value="Cytochrome P450"/>
    <property type="match status" value="1"/>
</dbReference>
<keyword evidence="2 6" id="KW-0479">Metal-binding</keyword>
<dbReference type="RefSeq" id="XP_003845084.1">
    <property type="nucleotide sequence ID" value="XM_003845036.1"/>
</dbReference>
<dbReference type="Proteomes" id="UP000002668">
    <property type="component" value="Genome"/>
</dbReference>
<comment type="similarity">
    <text evidence="1 7">Belongs to the cytochrome P450 family.</text>
</comment>
<name>E5AEG6_LEPMJ</name>
<evidence type="ECO:0000256" key="4">
    <source>
        <dbReference type="ARBA" id="ARBA00023004"/>
    </source>
</evidence>
<dbReference type="InterPro" id="IPR050364">
    <property type="entry name" value="Cytochrome_P450_fung"/>
</dbReference>
<evidence type="ECO:0000256" key="2">
    <source>
        <dbReference type="ARBA" id="ARBA00022723"/>
    </source>
</evidence>
<dbReference type="GeneID" id="13290588"/>
<dbReference type="OrthoDB" id="1103324at2759"/>
<sequence length="529" mass="60287">MAASWLQSHWSSLVLLLLASYFFFKILRFGRRERHLPPGPPTIPILGNAHLLASGRVFFKFKEWSDRYGPIVSLKVGVSTIIVLNDPRAVHELINKKSACYADRPADEQWDLAVQNEHVALMHSGPEWRAIRKIMAQTFSAKHLDGKLAKIQEAEINRLMAEILERPEDFRSSVLRASLSIASIIIYGFRAPSWSSFFATDMSTTTDILTRAIAPGSYLPVAQFPFLKYIPDRWVPSKRVGAETYRRNTATFEKARKLVAKRRDDGDMRDSLIDRVLDGSVQPDVPLSHSMLNAGLLGSGHQAASENTATTALINFLLLAQYPEFQEKARRELDRVCGTERMPRWSDFDSLPYINCIIKEGLRYKPVVPTGVPYCAKEDNWYDGMLIPKNATIFVPVYALHRTYYPDPETYNPDRYLNHPKLSVEYAASSDYEKRDHYAFGAGRRICAGMHLAERTVWRTMAQILWAFSIEPGLDAEGNKVDLANTAFYETMVYQPEPFQVRFIPRSEKHAQVVRDASAEAEAYLKQWE</sequence>
<dbReference type="GO" id="GO:0005506">
    <property type="term" value="F:iron ion binding"/>
    <property type="evidence" value="ECO:0007669"/>
    <property type="project" value="InterPro"/>
</dbReference>
<evidence type="ECO:0000256" key="7">
    <source>
        <dbReference type="RuleBase" id="RU000461"/>
    </source>
</evidence>
<feature type="binding site" description="axial binding residue" evidence="6">
    <location>
        <position position="447"/>
    </location>
    <ligand>
        <name>heme</name>
        <dbReference type="ChEBI" id="CHEBI:30413"/>
    </ligand>
    <ligandPart>
        <name>Fe</name>
        <dbReference type="ChEBI" id="CHEBI:18248"/>
    </ligandPart>
</feature>
<keyword evidence="6 7" id="KW-0349">Heme</keyword>
<dbReference type="AlphaFoldDB" id="E5AEG6"/>
<dbReference type="InParanoid" id="E5AEG6"/>
<organism evidence="9 10">
    <name type="scientific">Leptosphaeria maculans (strain JN3 / isolate v23.1.3 / race Av1-4-5-6-7-8)</name>
    <name type="common">Blackleg fungus</name>
    <name type="synonym">Phoma lingam</name>
    <dbReference type="NCBI Taxonomy" id="985895"/>
    <lineage>
        <taxon>Eukaryota</taxon>
        <taxon>Fungi</taxon>
        <taxon>Dikarya</taxon>
        <taxon>Ascomycota</taxon>
        <taxon>Pezizomycotina</taxon>
        <taxon>Dothideomycetes</taxon>
        <taxon>Pleosporomycetidae</taxon>
        <taxon>Pleosporales</taxon>
        <taxon>Pleosporineae</taxon>
        <taxon>Leptosphaeriaceae</taxon>
        <taxon>Plenodomus</taxon>
        <taxon>Plenodomus lingam/Leptosphaeria maculans species complex</taxon>
    </lineage>
</organism>
<dbReference type="HOGENOM" id="CLU_001570_2_1_1"/>
<evidence type="ECO:0000256" key="1">
    <source>
        <dbReference type="ARBA" id="ARBA00010617"/>
    </source>
</evidence>
<dbReference type="Pfam" id="PF00067">
    <property type="entry name" value="p450"/>
    <property type="match status" value="1"/>
</dbReference>
<keyword evidence="8" id="KW-0812">Transmembrane</keyword>